<gene>
    <name evidence="3" type="ORF">FB471_5033</name>
</gene>
<dbReference type="Gene3D" id="3.40.50.12370">
    <property type="match status" value="1"/>
</dbReference>
<organism evidence="3 4">
    <name type="scientific">Amycolatopsis cihanbeyliensis</name>
    <dbReference type="NCBI Taxonomy" id="1128664"/>
    <lineage>
        <taxon>Bacteria</taxon>
        <taxon>Bacillati</taxon>
        <taxon>Actinomycetota</taxon>
        <taxon>Actinomycetes</taxon>
        <taxon>Pseudonocardiales</taxon>
        <taxon>Pseudonocardiaceae</taxon>
        <taxon>Amycolatopsis</taxon>
    </lineage>
</organism>
<reference evidence="3 4" key="1">
    <citation type="submission" date="2019-06" db="EMBL/GenBank/DDBJ databases">
        <title>Sequencing the genomes of 1000 actinobacteria strains.</title>
        <authorList>
            <person name="Klenk H.-P."/>
        </authorList>
    </citation>
    <scope>NUCLEOTIDE SEQUENCE [LARGE SCALE GENOMIC DNA]</scope>
    <source>
        <strain evidence="3 4">DSM 45679</strain>
    </source>
</reference>
<evidence type="ECO:0000259" key="2">
    <source>
        <dbReference type="Pfam" id="PF00582"/>
    </source>
</evidence>
<evidence type="ECO:0000313" key="4">
    <source>
        <dbReference type="Proteomes" id="UP000320876"/>
    </source>
</evidence>
<keyword evidence="4" id="KW-1185">Reference proteome</keyword>
<dbReference type="EMBL" id="VFML01000001">
    <property type="protein sequence ID" value="TQJ05206.1"/>
    <property type="molecule type" value="Genomic_DNA"/>
</dbReference>
<dbReference type="Pfam" id="PF00582">
    <property type="entry name" value="Usp"/>
    <property type="match status" value="1"/>
</dbReference>
<dbReference type="Proteomes" id="UP000320876">
    <property type="component" value="Unassembled WGS sequence"/>
</dbReference>
<keyword evidence="1" id="KW-0472">Membrane</keyword>
<evidence type="ECO:0000313" key="3">
    <source>
        <dbReference type="EMBL" id="TQJ05206.1"/>
    </source>
</evidence>
<proteinExistence type="predicted"/>
<dbReference type="SUPFAM" id="SSF52402">
    <property type="entry name" value="Adenine nucleotide alpha hydrolases-like"/>
    <property type="match status" value="1"/>
</dbReference>
<protein>
    <submittedName>
        <fullName evidence="3">Universal stress protein family protein</fullName>
    </submittedName>
</protein>
<dbReference type="AlphaFoldDB" id="A0A542DQ72"/>
<evidence type="ECO:0000256" key="1">
    <source>
        <dbReference type="SAM" id="Phobius"/>
    </source>
</evidence>
<accession>A0A542DQ72</accession>
<comment type="caution">
    <text evidence="3">The sequence shown here is derived from an EMBL/GenBank/DDBJ whole genome shotgun (WGS) entry which is preliminary data.</text>
</comment>
<feature type="transmembrane region" description="Helical" evidence="1">
    <location>
        <begin position="23"/>
        <end position="45"/>
    </location>
</feature>
<name>A0A542DQ72_AMYCI</name>
<sequence length="86" mass="8985">MAWSSGRVGHRCSDKIMVAMNSALLMAVLVAVWVVIGLVTGLWMIRRGRGRSVGLLGSVSADVVRHSSVPVLVVEPAPAMSSTAVA</sequence>
<keyword evidence="1" id="KW-0812">Transmembrane</keyword>
<feature type="domain" description="UspA" evidence="2">
    <location>
        <begin position="44"/>
        <end position="74"/>
    </location>
</feature>
<dbReference type="InterPro" id="IPR006016">
    <property type="entry name" value="UspA"/>
</dbReference>
<keyword evidence="1" id="KW-1133">Transmembrane helix</keyword>